<dbReference type="InterPro" id="IPR036879">
    <property type="entry name" value="TF_MADSbox_sf"/>
</dbReference>
<dbReference type="SUPFAM" id="SSF55455">
    <property type="entry name" value="SRF-like"/>
    <property type="match status" value="1"/>
</dbReference>
<keyword evidence="5" id="KW-0539">Nucleus</keyword>
<evidence type="ECO:0000259" key="7">
    <source>
        <dbReference type="PROSITE" id="PS51297"/>
    </source>
</evidence>
<keyword evidence="4" id="KW-0804">Transcription</keyword>
<dbReference type="GO" id="GO:0005634">
    <property type="term" value="C:nucleus"/>
    <property type="evidence" value="ECO:0007669"/>
    <property type="project" value="UniProtKB-SubCell"/>
</dbReference>
<dbReference type="InterPro" id="IPR002487">
    <property type="entry name" value="TF_Kbox"/>
</dbReference>
<reference evidence="8 9" key="1">
    <citation type="submission" date="2024-01" db="EMBL/GenBank/DDBJ databases">
        <title>The genomes of 5 underutilized Papilionoideae crops provide insights into root nodulation and disease resistanc.</title>
        <authorList>
            <person name="Jiang F."/>
        </authorList>
    </citation>
    <scope>NUCLEOTIDE SEQUENCE [LARGE SCALE GENOMIC DNA]</scope>
    <source>
        <strain evidence="8">LVBAO_FW01</strain>
        <tissue evidence="8">Leaves</tissue>
    </source>
</reference>
<dbReference type="GO" id="GO:0000977">
    <property type="term" value="F:RNA polymerase II transcription regulatory region sequence-specific DNA binding"/>
    <property type="evidence" value="ECO:0007669"/>
    <property type="project" value="InterPro"/>
</dbReference>
<keyword evidence="2" id="KW-0805">Transcription regulation</keyword>
<dbReference type="CDD" id="cd00265">
    <property type="entry name" value="MADS_MEF2_like"/>
    <property type="match status" value="1"/>
</dbReference>
<evidence type="ECO:0000313" key="9">
    <source>
        <dbReference type="Proteomes" id="UP001367508"/>
    </source>
</evidence>
<sequence>MGRGRVELKRIENKINRQVTFSKRKNGLVKKAQELSVLCDADIALIIFSTRGKLTQFPTASASIIKTIERYKRFSFTQDDHVERETQSCYQEVLRLKAKYESLQRTQRHLHGEDLGPLNMKELQNLEKQLEGALSEARQRKTQIMIDQLEELRRKERYLGDMNKKLKLKLEADGFDLKAIESLWSSTSAAAGDGTFPLLPSQTNPLDCQAESFLQIGYNQHVQAEPCNVPRSMAGETNFIQGWIL</sequence>
<protein>
    <submittedName>
        <fullName evidence="8">Uncharacterized protein</fullName>
    </submittedName>
</protein>
<organism evidence="8 9">
    <name type="scientific">Canavalia gladiata</name>
    <name type="common">Sword bean</name>
    <name type="synonym">Dolichos gladiatus</name>
    <dbReference type="NCBI Taxonomy" id="3824"/>
    <lineage>
        <taxon>Eukaryota</taxon>
        <taxon>Viridiplantae</taxon>
        <taxon>Streptophyta</taxon>
        <taxon>Embryophyta</taxon>
        <taxon>Tracheophyta</taxon>
        <taxon>Spermatophyta</taxon>
        <taxon>Magnoliopsida</taxon>
        <taxon>eudicotyledons</taxon>
        <taxon>Gunneridae</taxon>
        <taxon>Pentapetalae</taxon>
        <taxon>rosids</taxon>
        <taxon>fabids</taxon>
        <taxon>Fabales</taxon>
        <taxon>Fabaceae</taxon>
        <taxon>Papilionoideae</taxon>
        <taxon>50 kb inversion clade</taxon>
        <taxon>NPAAA clade</taxon>
        <taxon>indigoferoid/millettioid clade</taxon>
        <taxon>Phaseoleae</taxon>
        <taxon>Canavalia</taxon>
    </lineage>
</organism>
<dbReference type="GO" id="GO:0003700">
    <property type="term" value="F:DNA-binding transcription factor activity"/>
    <property type="evidence" value="ECO:0007669"/>
    <property type="project" value="InterPro"/>
</dbReference>
<dbReference type="Pfam" id="PF01486">
    <property type="entry name" value="K-box"/>
    <property type="match status" value="1"/>
</dbReference>
<feature type="domain" description="K-box" evidence="7">
    <location>
        <begin position="86"/>
        <end position="176"/>
    </location>
</feature>
<comment type="subcellular location">
    <subcellularLocation>
        <location evidence="1">Nucleus</location>
    </subcellularLocation>
</comment>
<keyword evidence="9" id="KW-1185">Reference proteome</keyword>
<name>A0AAN9LQW0_CANGL</name>
<dbReference type="Gene3D" id="3.40.1810.10">
    <property type="entry name" value="Transcription factor, MADS-box"/>
    <property type="match status" value="1"/>
</dbReference>
<dbReference type="PROSITE" id="PS00350">
    <property type="entry name" value="MADS_BOX_1"/>
    <property type="match status" value="1"/>
</dbReference>
<feature type="domain" description="MADS-box" evidence="6">
    <location>
        <begin position="1"/>
        <end position="61"/>
    </location>
</feature>
<dbReference type="Proteomes" id="UP001367508">
    <property type="component" value="Unassembled WGS sequence"/>
</dbReference>
<accession>A0AAN9LQW0</accession>
<evidence type="ECO:0000256" key="3">
    <source>
        <dbReference type="ARBA" id="ARBA00023125"/>
    </source>
</evidence>
<evidence type="ECO:0000313" key="8">
    <source>
        <dbReference type="EMBL" id="KAK7340151.1"/>
    </source>
</evidence>
<keyword evidence="3" id="KW-0238">DNA-binding</keyword>
<dbReference type="PROSITE" id="PS51297">
    <property type="entry name" value="K_BOX"/>
    <property type="match status" value="1"/>
</dbReference>
<dbReference type="AlphaFoldDB" id="A0AAN9LQW0"/>
<evidence type="ECO:0000256" key="2">
    <source>
        <dbReference type="ARBA" id="ARBA00023015"/>
    </source>
</evidence>
<dbReference type="PRINTS" id="PR00404">
    <property type="entry name" value="MADSDOMAIN"/>
</dbReference>
<gene>
    <name evidence="8" type="ORF">VNO77_20845</name>
</gene>
<dbReference type="InterPro" id="IPR050142">
    <property type="entry name" value="MADS-box/MEF2_TF"/>
</dbReference>
<dbReference type="PANTHER" id="PTHR48019">
    <property type="entry name" value="SERUM RESPONSE FACTOR HOMOLOG"/>
    <property type="match status" value="1"/>
</dbReference>
<evidence type="ECO:0000256" key="1">
    <source>
        <dbReference type="ARBA" id="ARBA00004123"/>
    </source>
</evidence>
<dbReference type="PROSITE" id="PS50066">
    <property type="entry name" value="MADS_BOX_2"/>
    <property type="match status" value="1"/>
</dbReference>
<dbReference type="InterPro" id="IPR002100">
    <property type="entry name" value="TF_MADSbox"/>
</dbReference>
<comment type="caution">
    <text evidence="8">The sequence shown here is derived from an EMBL/GenBank/DDBJ whole genome shotgun (WGS) entry which is preliminary data.</text>
</comment>
<dbReference type="Pfam" id="PF00319">
    <property type="entry name" value="SRF-TF"/>
    <property type="match status" value="1"/>
</dbReference>
<dbReference type="FunFam" id="3.40.1810.10:FF:000003">
    <property type="entry name" value="MADS-box transcription factor MADS-MC"/>
    <property type="match status" value="1"/>
</dbReference>
<dbReference type="EMBL" id="JAYMYQ010000004">
    <property type="protein sequence ID" value="KAK7340151.1"/>
    <property type="molecule type" value="Genomic_DNA"/>
</dbReference>
<evidence type="ECO:0000256" key="4">
    <source>
        <dbReference type="ARBA" id="ARBA00023163"/>
    </source>
</evidence>
<dbReference type="GO" id="GO:0045944">
    <property type="term" value="P:positive regulation of transcription by RNA polymerase II"/>
    <property type="evidence" value="ECO:0007669"/>
    <property type="project" value="InterPro"/>
</dbReference>
<evidence type="ECO:0000256" key="5">
    <source>
        <dbReference type="ARBA" id="ARBA00023242"/>
    </source>
</evidence>
<evidence type="ECO:0000259" key="6">
    <source>
        <dbReference type="PROSITE" id="PS50066"/>
    </source>
</evidence>
<dbReference type="SMART" id="SM00432">
    <property type="entry name" value="MADS"/>
    <property type="match status" value="1"/>
</dbReference>
<dbReference type="GO" id="GO:0046983">
    <property type="term" value="F:protein dimerization activity"/>
    <property type="evidence" value="ECO:0007669"/>
    <property type="project" value="InterPro"/>
</dbReference>
<proteinExistence type="predicted"/>
<dbReference type="InterPro" id="IPR033896">
    <property type="entry name" value="MEF2-like_N"/>
</dbReference>